<dbReference type="CDD" id="cd14688">
    <property type="entry name" value="bZIP_YAP"/>
    <property type="match status" value="1"/>
</dbReference>
<feature type="compositionally biased region" description="Polar residues" evidence="1">
    <location>
        <begin position="8"/>
        <end position="20"/>
    </location>
</feature>
<protein>
    <recommendedName>
        <fullName evidence="2">BZIP domain-containing protein</fullName>
    </recommendedName>
</protein>
<feature type="domain" description="BZIP" evidence="2">
    <location>
        <begin position="25"/>
        <end position="40"/>
    </location>
</feature>
<comment type="caution">
    <text evidence="3">The sequence shown here is derived from an EMBL/GenBank/DDBJ whole genome shotgun (WGS) entry which is preliminary data.</text>
</comment>
<organism evidence="3 4">
    <name type="scientific">Penicillium salamii</name>
    <dbReference type="NCBI Taxonomy" id="1612424"/>
    <lineage>
        <taxon>Eukaryota</taxon>
        <taxon>Fungi</taxon>
        <taxon>Dikarya</taxon>
        <taxon>Ascomycota</taxon>
        <taxon>Pezizomycotina</taxon>
        <taxon>Eurotiomycetes</taxon>
        <taxon>Eurotiomycetidae</taxon>
        <taxon>Eurotiales</taxon>
        <taxon>Aspergillaceae</taxon>
        <taxon>Penicillium</taxon>
    </lineage>
</organism>
<dbReference type="OrthoDB" id="268400at2759"/>
<dbReference type="PROSITE" id="PS00036">
    <property type="entry name" value="BZIP_BASIC"/>
    <property type="match status" value="1"/>
</dbReference>
<dbReference type="InterPro" id="IPR004827">
    <property type="entry name" value="bZIP"/>
</dbReference>
<accession>A0A9W4JK68</accession>
<dbReference type="PANTHER" id="PTHR39607">
    <property type="entry name" value="XANTHOCILLIN BIOSYNTHESIS CLUSTER TRANSCRIPTION FACTOR XANC-RELATED"/>
    <property type="match status" value="1"/>
</dbReference>
<gene>
    <name evidence="3" type="ORF">PSALAMII_LOCUS8098</name>
</gene>
<evidence type="ECO:0000313" key="4">
    <source>
        <dbReference type="Proteomes" id="UP001152592"/>
    </source>
</evidence>
<sequence length="326" mass="35565">MKVEDHSSSPSNDEMLNQPQDPLERRRLQNRLSQRNHRRKIRERIAKLQERVIANELRAAAVLHGWDQGYNTAYNTSTFPTRPYSGFNEQHLGFTSRDISPISPEQNATFIPHFAPHSTQSWPTDPNAFQPPQIYTGDISHFPGIGTPTSVTPSTTISSSSNHVMSTATSPPNIGFAGDAFHEPEIAGDCRLPEHLPQSVTQPSYYVVTEAALPQVLQVINTMSPQSKVIVLVPPESSNSISAAIPIMPPSSPCYGESFRMAGEDSTTLHTSQNLSCLCYPHSAQIGSPAEPSPRARIGPGVYATCPLHKVAPSNFSTGGHPARIL</sequence>
<reference evidence="3" key="1">
    <citation type="submission" date="2021-07" db="EMBL/GenBank/DDBJ databases">
        <authorList>
            <person name="Branca A.L. A."/>
        </authorList>
    </citation>
    <scope>NUCLEOTIDE SEQUENCE</scope>
</reference>
<name>A0A9W4JK68_9EURO</name>
<dbReference type="EMBL" id="CAJVPD010000260">
    <property type="protein sequence ID" value="CAG8405069.1"/>
    <property type="molecule type" value="Genomic_DNA"/>
</dbReference>
<dbReference type="SUPFAM" id="SSF57959">
    <property type="entry name" value="Leucine zipper domain"/>
    <property type="match status" value="1"/>
</dbReference>
<evidence type="ECO:0000313" key="3">
    <source>
        <dbReference type="EMBL" id="CAG8405069.1"/>
    </source>
</evidence>
<proteinExistence type="predicted"/>
<evidence type="ECO:0000259" key="2">
    <source>
        <dbReference type="PROSITE" id="PS00036"/>
    </source>
</evidence>
<dbReference type="AlphaFoldDB" id="A0A9W4JK68"/>
<dbReference type="GO" id="GO:0003700">
    <property type="term" value="F:DNA-binding transcription factor activity"/>
    <property type="evidence" value="ECO:0007669"/>
    <property type="project" value="InterPro"/>
</dbReference>
<dbReference type="Proteomes" id="UP001152592">
    <property type="component" value="Unassembled WGS sequence"/>
</dbReference>
<dbReference type="InterPro" id="IPR046347">
    <property type="entry name" value="bZIP_sf"/>
</dbReference>
<evidence type="ECO:0000256" key="1">
    <source>
        <dbReference type="SAM" id="MobiDB-lite"/>
    </source>
</evidence>
<dbReference type="InterPro" id="IPR052635">
    <property type="entry name" value="Sec_Metab_Biosynth_Reg"/>
</dbReference>
<feature type="region of interest" description="Disordered" evidence="1">
    <location>
        <begin position="1"/>
        <end position="39"/>
    </location>
</feature>
<dbReference type="PANTHER" id="PTHR39607:SF3">
    <property type="entry name" value="BZIP DOMAIN-CONTAINING PROTEIN"/>
    <property type="match status" value="1"/>
</dbReference>